<accession>A0A6L3MJ71</accession>
<dbReference type="InterPro" id="IPR013783">
    <property type="entry name" value="Ig-like_fold"/>
</dbReference>
<evidence type="ECO:0000313" key="2">
    <source>
        <dbReference type="EMBL" id="KAB0630709.1"/>
    </source>
</evidence>
<gene>
    <name evidence="2" type="ORF">F7R13_36260</name>
</gene>
<organism evidence="2 3">
    <name type="scientific">Burkholderia territorii</name>
    <dbReference type="NCBI Taxonomy" id="1503055"/>
    <lineage>
        <taxon>Bacteria</taxon>
        <taxon>Pseudomonadati</taxon>
        <taxon>Pseudomonadota</taxon>
        <taxon>Betaproteobacteria</taxon>
        <taxon>Burkholderiales</taxon>
        <taxon>Burkholderiaceae</taxon>
        <taxon>Burkholderia</taxon>
        <taxon>Burkholderia cepacia complex</taxon>
    </lineage>
</organism>
<dbReference type="Proteomes" id="UP000473571">
    <property type="component" value="Unassembled WGS sequence"/>
</dbReference>
<dbReference type="PROSITE" id="PS50835">
    <property type="entry name" value="IG_LIKE"/>
    <property type="match status" value="1"/>
</dbReference>
<dbReference type="Gene3D" id="2.60.40.10">
    <property type="entry name" value="Immunoglobulins"/>
    <property type="match status" value="1"/>
</dbReference>
<evidence type="ECO:0000313" key="3">
    <source>
        <dbReference type="Proteomes" id="UP000473571"/>
    </source>
</evidence>
<feature type="domain" description="Ig-like" evidence="1">
    <location>
        <begin position="19"/>
        <end position="67"/>
    </location>
</feature>
<evidence type="ECO:0000259" key="1">
    <source>
        <dbReference type="PROSITE" id="PS50835"/>
    </source>
</evidence>
<protein>
    <submittedName>
        <fullName evidence="2">Immunoglobulin domain-containing protein</fullName>
    </submittedName>
</protein>
<dbReference type="InterPro" id="IPR036179">
    <property type="entry name" value="Ig-like_dom_sf"/>
</dbReference>
<reference evidence="2 3" key="1">
    <citation type="submission" date="2019-09" db="EMBL/GenBank/DDBJ databases">
        <title>Draft genome sequences of 48 bacterial type strains from the CCUG.</title>
        <authorList>
            <person name="Tunovic T."/>
            <person name="Pineiro-Iglesias B."/>
            <person name="Unosson C."/>
            <person name="Inganas E."/>
            <person name="Ohlen M."/>
            <person name="Cardew S."/>
            <person name="Jensie-Markopoulos S."/>
            <person name="Salva-Serra F."/>
            <person name="Jaen-Luchoro D."/>
            <person name="Karlsson R."/>
            <person name="Svensson-Stadler L."/>
            <person name="Chun J."/>
            <person name="Moore E."/>
        </authorList>
    </citation>
    <scope>NUCLEOTIDE SEQUENCE [LARGE SCALE GENOMIC DNA]</scope>
    <source>
        <strain evidence="2 3">CCUG 65687</strain>
    </source>
</reference>
<name>A0A6L3MJ71_9BURK</name>
<dbReference type="AlphaFoldDB" id="A0A6L3MJ71"/>
<proteinExistence type="predicted"/>
<comment type="caution">
    <text evidence="2">The sequence shown here is derived from an EMBL/GenBank/DDBJ whole genome shotgun (WGS) entry which is preliminary data.</text>
</comment>
<dbReference type="SUPFAM" id="SSF48726">
    <property type="entry name" value="Immunoglobulin"/>
    <property type="match status" value="1"/>
</dbReference>
<sequence>MLATFLSTSYLFFCLTAPPSIIGNHETPENISVVEKNSVSLTCEASGIPLPSITWLKDGWPVSLSSS</sequence>
<dbReference type="InterPro" id="IPR007110">
    <property type="entry name" value="Ig-like_dom"/>
</dbReference>
<dbReference type="EMBL" id="VZOL01001486">
    <property type="protein sequence ID" value="KAB0630709.1"/>
    <property type="molecule type" value="Genomic_DNA"/>
</dbReference>
<dbReference type="Pfam" id="PF13927">
    <property type="entry name" value="Ig_3"/>
    <property type="match status" value="1"/>
</dbReference>
<feature type="non-terminal residue" evidence="2">
    <location>
        <position position="67"/>
    </location>
</feature>